<organism evidence="1">
    <name type="scientific">uncultured Caudovirales phage</name>
    <dbReference type="NCBI Taxonomy" id="2100421"/>
    <lineage>
        <taxon>Viruses</taxon>
        <taxon>Duplodnaviria</taxon>
        <taxon>Heunggongvirae</taxon>
        <taxon>Uroviricota</taxon>
        <taxon>Caudoviricetes</taxon>
        <taxon>Peduoviridae</taxon>
        <taxon>Maltschvirus</taxon>
        <taxon>Maltschvirus maltsch</taxon>
    </lineage>
</organism>
<protein>
    <submittedName>
        <fullName evidence="1">Uncharacterized protein</fullName>
    </submittedName>
</protein>
<evidence type="ECO:0000313" key="1">
    <source>
        <dbReference type="EMBL" id="CAB5226134.1"/>
    </source>
</evidence>
<proteinExistence type="predicted"/>
<sequence length="71" mass="8454">MVEIKMTKSKYFTSGWMSLYKPVLVQWDCEALVNSEVIKQSYIGHTKRVARANFIKLINGRRERWLEYLAK</sequence>
<reference evidence="1" key="1">
    <citation type="submission" date="2020-05" db="EMBL/GenBank/DDBJ databases">
        <authorList>
            <person name="Chiriac C."/>
            <person name="Salcher M."/>
            <person name="Ghai R."/>
            <person name="Kavagutti S V."/>
        </authorList>
    </citation>
    <scope>NUCLEOTIDE SEQUENCE</scope>
</reference>
<gene>
    <name evidence="1" type="ORF">UFOVP753_53</name>
</gene>
<dbReference type="EMBL" id="LR798352">
    <property type="protein sequence ID" value="CAB5226134.1"/>
    <property type="molecule type" value="Genomic_DNA"/>
</dbReference>
<name>A0A6J7X8U7_9CAUD</name>
<accession>A0A6J7X8U7</accession>